<protein>
    <recommendedName>
        <fullName evidence="1">Xylose isomerase-like TIM barrel domain-containing protein</fullName>
    </recommendedName>
</protein>
<evidence type="ECO:0000259" key="1">
    <source>
        <dbReference type="Pfam" id="PF01261"/>
    </source>
</evidence>
<dbReference type="InterPro" id="IPR013022">
    <property type="entry name" value="Xyl_isomerase-like_TIM-brl"/>
</dbReference>
<dbReference type="RefSeq" id="WP_170266545.1">
    <property type="nucleotide sequence ID" value="NZ_BKAG01000002.1"/>
</dbReference>
<reference evidence="2 3" key="1">
    <citation type="submission" date="2019-07" db="EMBL/GenBank/DDBJ databases">
        <title>Whole genome shotgun sequence of Brevifollis gellanilyticus NBRC 108608.</title>
        <authorList>
            <person name="Hosoyama A."/>
            <person name="Uohara A."/>
            <person name="Ohji S."/>
            <person name="Ichikawa N."/>
        </authorList>
    </citation>
    <scope>NUCLEOTIDE SEQUENCE [LARGE SCALE GENOMIC DNA]</scope>
    <source>
        <strain evidence="2 3">NBRC 108608</strain>
    </source>
</reference>
<accession>A0A512M3C5</accession>
<dbReference type="SUPFAM" id="SSF51658">
    <property type="entry name" value="Xylose isomerase-like"/>
    <property type="match status" value="1"/>
</dbReference>
<dbReference type="Proteomes" id="UP000321577">
    <property type="component" value="Unassembled WGS sequence"/>
</dbReference>
<evidence type="ECO:0000313" key="3">
    <source>
        <dbReference type="Proteomes" id="UP000321577"/>
    </source>
</evidence>
<dbReference type="InterPro" id="IPR036237">
    <property type="entry name" value="Xyl_isomerase-like_sf"/>
</dbReference>
<keyword evidence="3" id="KW-1185">Reference proteome</keyword>
<dbReference type="EMBL" id="BKAG01000002">
    <property type="protein sequence ID" value="GEP41257.1"/>
    <property type="molecule type" value="Genomic_DNA"/>
</dbReference>
<name>A0A512M3C5_9BACT</name>
<dbReference type="PANTHER" id="PTHR12110:SF53">
    <property type="entry name" value="BLR5974 PROTEIN"/>
    <property type="match status" value="1"/>
</dbReference>
<gene>
    <name evidence="2" type="ORF">BGE01nite_05480</name>
</gene>
<proteinExistence type="predicted"/>
<feature type="domain" description="Xylose isomerase-like TIM barrel" evidence="1">
    <location>
        <begin position="108"/>
        <end position="276"/>
    </location>
</feature>
<dbReference type="Pfam" id="PF01261">
    <property type="entry name" value="AP_endonuc_2"/>
    <property type="match status" value="1"/>
</dbReference>
<evidence type="ECO:0000313" key="2">
    <source>
        <dbReference type="EMBL" id="GEP41257.1"/>
    </source>
</evidence>
<dbReference type="Gene3D" id="3.20.20.150">
    <property type="entry name" value="Divalent-metal-dependent TIM barrel enzymes"/>
    <property type="match status" value="1"/>
</dbReference>
<dbReference type="InterPro" id="IPR050312">
    <property type="entry name" value="IolE/XylAMocC-like"/>
</dbReference>
<comment type="caution">
    <text evidence="2">The sequence shown here is derived from an EMBL/GenBank/DDBJ whole genome shotgun (WGS) entry which is preliminary data.</text>
</comment>
<dbReference type="AlphaFoldDB" id="A0A512M3C5"/>
<organism evidence="2 3">
    <name type="scientific">Brevifollis gellanilyticus</name>
    <dbReference type="NCBI Taxonomy" id="748831"/>
    <lineage>
        <taxon>Bacteria</taxon>
        <taxon>Pseudomonadati</taxon>
        <taxon>Verrucomicrobiota</taxon>
        <taxon>Verrucomicrobiia</taxon>
        <taxon>Verrucomicrobiales</taxon>
        <taxon>Verrucomicrobiaceae</taxon>
    </lineage>
</organism>
<dbReference type="PANTHER" id="PTHR12110">
    <property type="entry name" value="HYDROXYPYRUVATE ISOMERASE"/>
    <property type="match status" value="1"/>
</dbReference>
<sequence>MTRRHLLTSATALLAVPESVRAALAGRRLGMVIHSFAHRWRSKHSSVKFRPFLDVLDVMDYLKDLGSSSLQIGVDGLTLDMAHEARATSESYDMRLEGIVSLPRSEGDVDRFTRDLRLGKEAGMSIFRVAAGGRRYEIFNSRVAFETWLTTTRKALELAESAARRQDVRLALENHKDFELHEQVATLRSISSPHLGVCLDTGNSLALLEDPMEVVRQLAPYTLTLHFKDIAVCPCDDGFYMAEVPLGKGMLNLPEIISTVSRESPRATFHLEMITRDPLRIPCLTEGYWTSFPEKPGLQLSRTLNLVKTRAAAAALPKLTDLPPEAIAAREEQNIFDCLAHASNALGFSQLITKATKEGEK</sequence>